<name>A0A8E0IBW3_LACPA</name>
<gene>
    <name evidence="1" type="ORF">Lpp22_0828</name>
</gene>
<evidence type="ECO:0000313" key="1">
    <source>
        <dbReference type="EMBL" id="EPC31089.1"/>
    </source>
</evidence>
<evidence type="ECO:0000313" key="2">
    <source>
        <dbReference type="Proteomes" id="UP000014257"/>
    </source>
</evidence>
<reference evidence="1 2" key="1">
    <citation type="journal article" date="2013" name="PLoS ONE">
        <title>Lactobacillus paracasei comparative genomics: towards species pan-genome definition and exploitation of diversity.</title>
        <authorList>
            <person name="Smokvina T."/>
            <person name="Wels M."/>
            <person name="Polka J."/>
            <person name="Chervaux C."/>
            <person name="Brisse S."/>
            <person name="Boekhorst J."/>
            <person name="van Hylckama Vlieg J.E."/>
            <person name="Siezen R.J."/>
        </authorList>
    </citation>
    <scope>NUCLEOTIDE SEQUENCE [LARGE SCALE GENOMIC DNA]</scope>
    <source>
        <strain evidence="1 2">Lpp22</strain>
    </source>
</reference>
<comment type="caution">
    <text evidence="1">The sequence shown here is derived from an EMBL/GenBank/DDBJ whole genome shotgun (WGS) entry which is preliminary data.</text>
</comment>
<proteinExistence type="predicted"/>
<protein>
    <submittedName>
        <fullName evidence="1">Uncharacterized protein</fullName>
    </submittedName>
</protein>
<dbReference type="EMBL" id="ANMI01000065">
    <property type="protein sequence ID" value="EPC31089.1"/>
    <property type="molecule type" value="Genomic_DNA"/>
</dbReference>
<dbReference type="AlphaFoldDB" id="A0A8E0IBW3"/>
<organism evidence="1 2">
    <name type="scientific">Lacticaseibacillus paracasei subsp. paracasei Lpp22</name>
    <dbReference type="NCBI Taxonomy" id="1256221"/>
    <lineage>
        <taxon>Bacteria</taxon>
        <taxon>Bacillati</taxon>
        <taxon>Bacillota</taxon>
        <taxon>Bacilli</taxon>
        <taxon>Lactobacillales</taxon>
        <taxon>Lactobacillaceae</taxon>
        <taxon>Lacticaseibacillus</taxon>
    </lineage>
</organism>
<accession>A0A8E0IBW3</accession>
<dbReference type="Proteomes" id="UP000014257">
    <property type="component" value="Unassembled WGS sequence"/>
</dbReference>
<sequence>MPYKQSMGAGCQLAVAKVSKEGLFQENEDRTLCSGEFLAN</sequence>